<accession>A0ABD6B8Y2</accession>
<evidence type="ECO:0000313" key="3">
    <source>
        <dbReference type="Proteomes" id="UP001597111"/>
    </source>
</evidence>
<organism evidence="2 3">
    <name type="scientific">Halolamina salina</name>
    <dbReference type="NCBI Taxonomy" id="1220023"/>
    <lineage>
        <taxon>Archaea</taxon>
        <taxon>Methanobacteriati</taxon>
        <taxon>Methanobacteriota</taxon>
        <taxon>Stenosarchaea group</taxon>
        <taxon>Halobacteria</taxon>
        <taxon>Halobacteriales</taxon>
        <taxon>Haloferacaceae</taxon>
    </lineage>
</organism>
<comment type="caution">
    <text evidence="2">The sequence shown here is derived from an EMBL/GenBank/DDBJ whole genome shotgun (WGS) entry which is preliminary data.</text>
</comment>
<reference evidence="2 3" key="1">
    <citation type="journal article" date="2019" name="Int. J. Syst. Evol. Microbiol.">
        <title>The Global Catalogue of Microorganisms (GCM) 10K type strain sequencing project: providing services to taxonomists for standard genome sequencing and annotation.</title>
        <authorList>
            <consortium name="The Broad Institute Genomics Platform"/>
            <consortium name="The Broad Institute Genome Sequencing Center for Infectious Disease"/>
            <person name="Wu L."/>
            <person name="Ma J."/>
        </authorList>
    </citation>
    <scope>NUCLEOTIDE SEQUENCE [LARGE SCALE GENOMIC DNA]</scope>
    <source>
        <strain evidence="2 3">CGMCC 1.12285</strain>
    </source>
</reference>
<feature type="transmembrane region" description="Helical" evidence="1">
    <location>
        <begin position="20"/>
        <end position="39"/>
    </location>
</feature>
<feature type="transmembrane region" description="Helical" evidence="1">
    <location>
        <begin position="51"/>
        <end position="71"/>
    </location>
</feature>
<protein>
    <recommendedName>
        <fullName evidence="4">Bax inhibitor-1/YccA family protein</fullName>
    </recommendedName>
</protein>
<feature type="transmembrane region" description="Helical" evidence="1">
    <location>
        <begin position="83"/>
        <end position="106"/>
    </location>
</feature>
<keyword evidence="1" id="KW-1133">Transmembrane helix</keyword>
<name>A0ABD6B8Y2_9EURY</name>
<evidence type="ECO:0000313" key="2">
    <source>
        <dbReference type="EMBL" id="MFD1526867.1"/>
    </source>
</evidence>
<evidence type="ECO:0008006" key="4">
    <source>
        <dbReference type="Google" id="ProtNLM"/>
    </source>
</evidence>
<keyword evidence="3" id="KW-1185">Reference proteome</keyword>
<sequence>MSYETTTERGFLLSAREWGVVGGATGLMLLNVLVMYVAAATPVAQVNRIVFSVPIVGALIYGALITGGQMVAERGFENDSMGLAMAGVVVLELAFGAFGGGILSFLSEGVRITALAITGAIVVAMTALIGTYVYLRSDTQFDHYGRWATYAFLAGLGAILLATFVPAVGVAAFALIFAGFLLRLGYEMWQVRESRGRPAMQSVGLYVAVAGVFVHVLQLVVRSLAER</sequence>
<feature type="transmembrane region" description="Helical" evidence="1">
    <location>
        <begin position="150"/>
        <end position="182"/>
    </location>
</feature>
<keyword evidence="1" id="KW-0472">Membrane</keyword>
<gene>
    <name evidence="2" type="ORF">ACFR9S_11270</name>
</gene>
<dbReference type="Proteomes" id="UP001597111">
    <property type="component" value="Unassembled WGS sequence"/>
</dbReference>
<feature type="transmembrane region" description="Helical" evidence="1">
    <location>
        <begin position="113"/>
        <end position="135"/>
    </location>
</feature>
<feature type="transmembrane region" description="Helical" evidence="1">
    <location>
        <begin position="203"/>
        <end position="221"/>
    </location>
</feature>
<dbReference type="RefSeq" id="WP_379730660.1">
    <property type="nucleotide sequence ID" value="NZ_JBHSWZ010000014.1"/>
</dbReference>
<proteinExistence type="predicted"/>
<evidence type="ECO:0000256" key="1">
    <source>
        <dbReference type="SAM" id="Phobius"/>
    </source>
</evidence>
<dbReference type="EMBL" id="JBHUDH010000130">
    <property type="protein sequence ID" value="MFD1526867.1"/>
    <property type="molecule type" value="Genomic_DNA"/>
</dbReference>
<keyword evidence="1" id="KW-0812">Transmembrane</keyword>
<dbReference type="AlphaFoldDB" id="A0ABD6B8Y2"/>